<dbReference type="InterPro" id="IPR036047">
    <property type="entry name" value="F-box-like_dom_sf"/>
</dbReference>
<keyword evidence="5" id="KW-1185">Reference proteome</keyword>
<dbReference type="Pfam" id="PF12937">
    <property type="entry name" value="F-box-like"/>
    <property type="match status" value="1"/>
</dbReference>
<dbReference type="VEuPathDB" id="AmoebaDB:NfTy_064020"/>
<dbReference type="PROSITE" id="PS50181">
    <property type="entry name" value="FBOX"/>
    <property type="match status" value="1"/>
</dbReference>
<name>A0A6A5BQ68_NAEFO</name>
<dbReference type="AlphaFoldDB" id="A0A6A5BQ68"/>
<feature type="transmembrane region" description="Helical" evidence="2">
    <location>
        <begin position="574"/>
        <end position="599"/>
    </location>
</feature>
<dbReference type="InterPro" id="IPR001810">
    <property type="entry name" value="F-box_dom"/>
</dbReference>
<dbReference type="SUPFAM" id="SSF81383">
    <property type="entry name" value="F-box domain"/>
    <property type="match status" value="1"/>
</dbReference>
<evidence type="ECO:0000256" key="1">
    <source>
        <dbReference type="SAM" id="MobiDB-lite"/>
    </source>
</evidence>
<comment type="caution">
    <text evidence="4">The sequence shown here is derived from an EMBL/GenBank/DDBJ whole genome shotgun (WGS) entry which is preliminary data.</text>
</comment>
<dbReference type="VEuPathDB" id="AmoebaDB:FDP41_003839"/>
<feature type="compositionally biased region" description="Polar residues" evidence="1">
    <location>
        <begin position="478"/>
        <end position="490"/>
    </location>
</feature>
<feature type="transmembrane region" description="Helical" evidence="2">
    <location>
        <begin position="620"/>
        <end position="642"/>
    </location>
</feature>
<protein>
    <recommendedName>
        <fullName evidence="3">F-box domain-containing protein</fullName>
    </recommendedName>
</protein>
<gene>
    <name evidence="4" type="ORF">FDP41_003839</name>
</gene>
<dbReference type="Gene3D" id="1.20.1280.50">
    <property type="match status" value="1"/>
</dbReference>
<proteinExistence type="predicted"/>
<feature type="compositionally biased region" description="Polar residues" evidence="1">
    <location>
        <begin position="237"/>
        <end position="251"/>
    </location>
</feature>
<reference evidence="4 5" key="1">
    <citation type="journal article" date="2019" name="Sci. Rep.">
        <title>Nanopore sequencing improves the draft genome of the human pathogenic amoeba Naegleria fowleri.</title>
        <authorList>
            <person name="Liechti N."/>
            <person name="Schurch N."/>
            <person name="Bruggmann R."/>
            <person name="Wittwer M."/>
        </authorList>
    </citation>
    <scope>NUCLEOTIDE SEQUENCE [LARGE SCALE GENOMIC DNA]</scope>
    <source>
        <strain evidence="4 5">ATCC 30894</strain>
    </source>
</reference>
<dbReference type="EMBL" id="VFQX01000035">
    <property type="protein sequence ID" value="KAF0977186.1"/>
    <property type="molecule type" value="Genomic_DNA"/>
</dbReference>
<sequence length="838" mass="93940">MSSSKSSTLDLAQILKRMLMAENDTLYRSSDVATLEQLIEMNGGDLLASFSMVHGGDPTPSKVNISEITDQYYKEKGPTQSSSSSSSTTRNNNNNNTNYNTSTTRNNNRDRSLEITIEDEEENTNILPNTAINEDETGKQQATSSSSLSMSELKKSPQNDSMNIQDHPSSSSSSSQPHRALTLSMQMKLRALRLKLRETPMATQFEKYDDHLLAKWLEDHNEDVNATLGYIVSNSSGTAPVGASSSTSGEAQNGDIVINDDDDQNNKARSLSSASSSDISVDDPLSLVDNDVKTKRRHSALTLDMQIKIRSVKIKLKNTKNIQNVDDITVFNLLQLNDNDVQKTVKYLKECDSSTILNSGAPPPTKTLYIAPTTWDKNPSIPIPPEEIEKLKQEGRNIVNINQLPNDSLEHILEYLDKRNNLQMSAVNQYFNKCASSDYFWTSKGQKGRNGLIEPYEFQFSCKKSSKKANQDMDTVHLQEQQQSTTNNDEGPSFKSKYAKYKKEQLVQQRVMEIEHSIVQNKINDLSNRDYEWKEHVYKSWIGFIVVSIVSAVVGLVLIPLFMDEYIPNDIGTYYWLFSWLSVGIVTIPYFLIMIAHHAHLYEFYPAWTSKQLKDFRIEYTTQTFILFSSTWMWIPYIWLVGGVKNAVFPDLPILSYIAIPAYVWCLLSYLCGAPALKSSLKETQREKAAFYVSTFTYGLLLAFSVLFIILLFAKIDGLEYALNIPWSLIFVPLYAAISCFPLGFLIVPIVVLTLNNEFWAGMGTGCGLGFIVFLIVSPIYIVVPLIGAVLDSFILQTAFPFVAVFSIAYGLGLIVLGIAACVGCVFICCFLSNVQDD</sequence>
<feature type="transmembrane region" description="Helical" evidence="2">
    <location>
        <begin position="799"/>
        <end position="832"/>
    </location>
</feature>
<evidence type="ECO:0000313" key="4">
    <source>
        <dbReference type="EMBL" id="KAF0977186.1"/>
    </source>
</evidence>
<keyword evidence="2" id="KW-1133">Transmembrane helix</keyword>
<feature type="transmembrane region" description="Helical" evidence="2">
    <location>
        <begin position="767"/>
        <end position="787"/>
    </location>
</feature>
<feature type="compositionally biased region" description="Low complexity" evidence="1">
    <location>
        <begin position="270"/>
        <end position="281"/>
    </location>
</feature>
<feature type="region of interest" description="Disordered" evidence="1">
    <location>
        <begin position="74"/>
        <end position="179"/>
    </location>
</feature>
<feature type="transmembrane region" description="Helical" evidence="2">
    <location>
        <begin position="689"/>
        <end position="714"/>
    </location>
</feature>
<dbReference type="OrthoDB" id="10393644at2759"/>
<accession>A0A6A5BQ68</accession>
<dbReference type="RefSeq" id="XP_044561899.1">
    <property type="nucleotide sequence ID" value="XM_044707187.1"/>
</dbReference>
<feature type="region of interest" description="Disordered" evidence="1">
    <location>
        <begin position="471"/>
        <end position="494"/>
    </location>
</feature>
<feature type="compositionally biased region" description="Low complexity" evidence="1">
    <location>
        <begin position="81"/>
        <end position="106"/>
    </location>
</feature>
<feature type="transmembrane region" description="Helical" evidence="2">
    <location>
        <begin position="541"/>
        <end position="562"/>
    </location>
</feature>
<feature type="transmembrane region" description="Helical" evidence="2">
    <location>
        <begin position="654"/>
        <end position="677"/>
    </location>
</feature>
<evidence type="ECO:0000259" key="3">
    <source>
        <dbReference type="PROSITE" id="PS50181"/>
    </source>
</evidence>
<evidence type="ECO:0000313" key="5">
    <source>
        <dbReference type="Proteomes" id="UP000444721"/>
    </source>
</evidence>
<feature type="region of interest" description="Disordered" evidence="1">
    <location>
        <begin position="237"/>
        <end position="281"/>
    </location>
</feature>
<keyword evidence="2" id="KW-0472">Membrane</keyword>
<feature type="compositionally biased region" description="Polar residues" evidence="1">
    <location>
        <begin position="158"/>
        <end position="168"/>
    </location>
</feature>
<dbReference type="SMART" id="SM00256">
    <property type="entry name" value="FBOX"/>
    <property type="match status" value="1"/>
</dbReference>
<evidence type="ECO:0000256" key="2">
    <source>
        <dbReference type="SAM" id="Phobius"/>
    </source>
</evidence>
<feature type="domain" description="F-box" evidence="3">
    <location>
        <begin position="398"/>
        <end position="444"/>
    </location>
</feature>
<dbReference type="GeneID" id="68111057"/>
<feature type="transmembrane region" description="Helical" evidence="2">
    <location>
        <begin position="734"/>
        <end position="755"/>
    </location>
</feature>
<keyword evidence="2" id="KW-0812">Transmembrane</keyword>
<organism evidence="4 5">
    <name type="scientific">Naegleria fowleri</name>
    <name type="common">Brain eating amoeba</name>
    <dbReference type="NCBI Taxonomy" id="5763"/>
    <lineage>
        <taxon>Eukaryota</taxon>
        <taxon>Discoba</taxon>
        <taxon>Heterolobosea</taxon>
        <taxon>Tetramitia</taxon>
        <taxon>Eutetramitia</taxon>
        <taxon>Vahlkampfiidae</taxon>
        <taxon>Naegleria</taxon>
    </lineage>
</organism>
<dbReference type="VEuPathDB" id="AmoebaDB:NF0017760"/>
<dbReference type="Proteomes" id="UP000444721">
    <property type="component" value="Unassembled WGS sequence"/>
</dbReference>